<comment type="caution">
    <text evidence="4">The sequence shown here is derived from an EMBL/GenBank/DDBJ whole genome shotgun (WGS) entry which is preliminary data.</text>
</comment>
<dbReference type="STRING" id="857340.A0A086TDX1"/>
<evidence type="ECO:0000259" key="3">
    <source>
        <dbReference type="PROSITE" id="PS51212"/>
    </source>
</evidence>
<feature type="chain" id="PRO_5001815557" description="WSC domain-containing protein" evidence="2">
    <location>
        <begin position="18"/>
        <end position="401"/>
    </location>
</feature>
<keyword evidence="5" id="KW-1185">Reference proteome</keyword>
<evidence type="ECO:0000256" key="1">
    <source>
        <dbReference type="SAM" id="MobiDB-lite"/>
    </source>
</evidence>
<dbReference type="SMART" id="SM00321">
    <property type="entry name" value="WSC"/>
    <property type="match status" value="1"/>
</dbReference>
<organism evidence="4 5">
    <name type="scientific">Hapsidospora chrysogenum (strain ATCC 11550 / CBS 779.69 / DSM 880 / IAM 14645 / JCM 23072 / IMI 49137)</name>
    <name type="common">Acremonium chrysogenum</name>
    <dbReference type="NCBI Taxonomy" id="857340"/>
    <lineage>
        <taxon>Eukaryota</taxon>
        <taxon>Fungi</taxon>
        <taxon>Dikarya</taxon>
        <taxon>Ascomycota</taxon>
        <taxon>Pezizomycotina</taxon>
        <taxon>Sordariomycetes</taxon>
        <taxon>Hypocreomycetidae</taxon>
        <taxon>Hypocreales</taxon>
        <taxon>Bionectriaceae</taxon>
        <taxon>Hapsidospora</taxon>
    </lineage>
</organism>
<dbReference type="OrthoDB" id="2019572at2759"/>
<feature type="compositionally biased region" description="Low complexity" evidence="1">
    <location>
        <begin position="35"/>
        <end position="48"/>
    </location>
</feature>
<dbReference type="Proteomes" id="UP000029964">
    <property type="component" value="Unassembled WGS sequence"/>
</dbReference>
<protein>
    <recommendedName>
        <fullName evidence="3">WSC domain-containing protein</fullName>
    </recommendedName>
</protein>
<gene>
    <name evidence="4" type="ORF">ACRE_017070</name>
</gene>
<keyword evidence="2" id="KW-0732">Signal</keyword>
<evidence type="ECO:0000256" key="2">
    <source>
        <dbReference type="SAM" id="SignalP"/>
    </source>
</evidence>
<sequence length="401" mass="42441">MHFTALLALALGNLALAQNSTTATTPSDSAPPPTGTSTSSSPTDTSSPGPNPFPRQIGDFQFYGCVSSTAGFPTFTKTASSKDMNLNICAASCPSRFFGVFDTDCYCGEEIDESNTKRVDNDQCSIPCPGKAEQSCGGSAGNMRLARRQDISNSILLTVYIRVADGDQPATSTVTNVVTSTITSCPPETTDCPIGQVTVSTLTTTICPPEPTPDHTKVIICYGDWCASPNPCHDDHCTKHRVVCHDGEHCHPEEVHHDDHDDHWNKVTICHGDDCHYPVCHGDECQKKIVCYGDKCLIEKCYGDECHANLVCHGDECAHEPCHGDECYQKVVCEGEECHPVPPCEGPECPAPGPAPVPVPVPHPTGGIIPPPAPPGPPVAGAGHIVPALGIGAMAGLVFFL</sequence>
<dbReference type="InterPro" id="IPR002889">
    <property type="entry name" value="WSC_carb-bd"/>
</dbReference>
<reference evidence="5" key="1">
    <citation type="journal article" date="2014" name="Genome Announc.">
        <title>Genome sequence and annotation of Acremonium chrysogenum, producer of the beta-lactam antibiotic cephalosporin C.</title>
        <authorList>
            <person name="Terfehr D."/>
            <person name="Dahlmann T.A."/>
            <person name="Specht T."/>
            <person name="Zadra I."/>
            <person name="Kuernsteiner H."/>
            <person name="Kueck U."/>
        </authorList>
    </citation>
    <scope>NUCLEOTIDE SEQUENCE [LARGE SCALE GENOMIC DNA]</scope>
    <source>
        <strain evidence="5">ATCC 11550 / CBS 779.69 / DSM 880 / IAM 14645 / JCM 23072 / IMI 49137</strain>
    </source>
</reference>
<feature type="region of interest" description="Disordered" evidence="1">
    <location>
        <begin position="21"/>
        <end position="53"/>
    </location>
</feature>
<feature type="domain" description="WSC" evidence="3">
    <location>
        <begin position="59"/>
        <end position="149"/>
    </location>
</feature>
<evidence type="ECO:0000313" key="4">
    <source>
        <dbReference type="EMBL" id="KFH47553.1"/>
    </source>
</evidence>
<dbReference type="Pfam" id="PF01822">
    <property type="entry name" value="WSC"/>
    <property type="match status" value="1"/>
</dbReference>
<proteinExistence type="predicted"/>
<name>A0A086TDX1_HAPC1</name>
<feature type="signal peptide" evidence="2">
    <location>
        <begin position="1"/>
        <end position="17"/>
    </location>
</feature>
<dbReference type="PROSITE" id="PS51212">
    <property type="entry name" value="WSC"/>
    <property type="match status" value="1"/>
</dbReference>
<dbReference type="AlphaFoldDB" id="A0A086TDX1"/>
<dbReference type="HOGENOM" id="CLU_034858_1_0_1"/>
<evidence type="ECO:0000313" key="5">
    <source>
        <dbReference type="Proteomes" id="UP000029964"/>
    </source>
</evidence>
<accession>A0A086TDX1</accession>
<dbReference type="EMBL" id="JPKY01000009">
    <property type="protein sequence ID" value="KFH47553.1"/>
    <property type="molecule type" value="Genomic_DNA"/>
</dbReference>